<feature type="region of interest" description="Disordered" evidence="1">
    <location>
        <begin position="412"/>
        <end position="436"/>
    </location>
</feature>
<dbReference type="AlphaFoldDB" id="A0A6L2LIG1"/>
<evidence type="ECO:0000256" key="1">
    <source>
        <dbReference type="SAM" id="MobiDB-lite"/>
    </source>
</evidence>
<protein>
    <submittedName>
        <fullName evidence="2">Ribonuclease H-like domain-containing protein</fullName>
    </submittedName>
</protein>
<proteinExistence type="predicted"/>
<feature type="region of interest" description="Disordered" evidence="1">
    <location>
        <begin position="550"/>
        <end position="652"/>
    </location>
</feature>
<dbReference type="EMBL" id="BKCJ010004406">
    <property type="protein sequence ID" value="GEU60859.1"/>
    <property type="molecule type" value="Genomic_DNA"/>
</dbReference>
<feature type="compositionally biased region" description="Basic and acidic residues" evidence="1">
    <location>
        <begin position="560"/>
        <end position="614"/>
    </location>
</feature>
<comment type="caution">
    <text evidence="2">The sequence shown here is derived from an EMBL/GenBank/DDBJ whole genome shotgun (WGS) entry which is preliminary data.</text>
</comment>
<accession>A0A6L2LIG1</accession>
<gene>
    <name evidence="2" type="ORF">Tci_032837</name>
</gene>
<reference evidence="2" key="1">
    <citation type="journal article" date="2019" name="Sci. Rep.">
        <title>Draft genome of Tanacetum cinerariifolium, the natural source of mosquito coil.</title>
        <authorList>
            <person name="Yamashiro T."/>
            <person name="Shiraishi A."/>
            <person name="Satake H."/>
            <person name="Nakayama K."/>
        </authorList>
    </citation>
    <scope>NUCLEOTIDE SEQUENCE</scope>
</reference>
<evidence type="ECO:0000313" key="2">
    <source>
        <dbReference type="EMBL" id="GEU60859.1"/>
    </source>
</evidence>
<sequence length="652" mass="72296">MNIEQYLAYTDYALWEVILNGNSTIQMSKDEADNEIEVPLVTAQQILARTRERKAKSTLHMAILDEHLARFHGIKYAKTLWAAIKTRFGGNAESKKMQKTVLKQQFKFFCVSNSEGLEKRNKPGIDTLDIDDLYNNLKVYEADIKGSSGSSSNSQNVAFVSAESTNNTNELNAAYSVSTATEDLEQIDQDALEEMDLKWQVAMLSMRVKRFYKKTRRKLEFNGKDPVGFDKTRLSVLIVIEDDTLLGIADQPEIQGTGDRLGIYDWSYQVEEEATDFALMAFTLNPSSSSSFNSEDIIVNLMKKVLDIKEEEVTKTMFDNHSSAKDNSVANDRFKKGEGYHAVHPPLTGNYMPPKPDLSFAGLDDSIYKFKISETVTSLAKDENDASETSTAFVEKPKEDRSIFTRSGRIPVSTAKPKAATSTSAAKPVNTAGPKQSVNFSRTISTFHKSHSPIRRSFNNVTTHSRRNSIERVNTAGSKAVSAVKGNRVTAVKTSVGYVWRPRVNDHLQQALKNKRKVDSGCSRHMTGNKAYLADYQEIYDGGFVAFGSSRGPHNTNGNADEKPADDKPKDDTGSKTVKEPVNKDDQTYKDELNMLMSQEKEASDAVDALRKDNPVNATSTSGTYSAGGPSSPHPDAFIPANTLLHVDQDDS</sequence>
<organism evidence="2">
    <name type="scientific">Tanacetum cinerariifolium</name>
    <name type="common">Dalmatian daisy</name>
    <name type="synonym">Chrysanthemum cinerariifolium</name>
    <dbReference type="NCBI Taxonomy" id="118510"/>
    <lineage>
        <taxon>Eukaryota</taxon>
        <taxon>Viridiplantae</taxon>
        <taxon>Streptophyta</taxon>
        <taxon>Embryophyta</taxon>
        <taxon>Tracheophyta</taxon>
        <taxon>Spermatophyta</taxon>
        <taxon>Magnoliopsida</taxon>
        <taxon>eudicotyledons</taxon>
        <taxon>Gunneridae</taxon>
        <taxon>Pentapetalae</taxon>
        <taxon>asterids</taxon>
        <taxon>campanulids</taxon>
        <taxon>Asterales</taxon>
        <taxon>Asteraceae</taxon>
        <taxon>Asteroideae</taxon>
        <taxon>Anthemideae</taxon>
        <taxon>Anthemidinae</taxon>
        <taxon>Tanacetum</taxon>
    </lineage>
</organism>
<feature type="compositionally biased region" description="Polar residues" evidence="1">
    <location>
        <begin position="616"/>
        <end position="625"/>
    </location>
</feature>
<feature type="compositionally biased region" description="Low complexity" evidence="1">
    <location>
        <begin position="413"/>
        <end position="428"/>
    </location>
</feature>
<name>A0A6L2LIG1_TANCI</name>